<keyword evidence="7" id="KW-1185">Reference proteome</keyword>
<dbReference type="GeneID" id="25259140"/>
<dbReference type="Gene3D" id="3.30.1460.20">
    <property type="match status" value="1"/>
</dbReference>
<dbReference type="GO" id="GO:0005885">
    <property type="term" value="C:Arp2/3 protein complex"/>
    <property type="evidence" value="ECO:0007669"/>
    <property type="project" value="InterPro"/>
</dbReference>
<keyword evidence="4" id="KW-0009">Actin-binding</keyword>
<dbReference type="Proteomes" id="UP000029725">
    <property type="component" value="Unassembled WGS sequence"/>
</dbReference>
<dbReference type="AlphaFoldDB" id="A0A098VSL2"/>
<evidence type="ECO:0000256" key="2">
    <source>
        <dbReference type="ARBA" id="ARBA00005919"/>
    </source>
</evidence>
<protein>
    <submittedName>
        <fullName evidence="6">Subunit 4 of actin-related protein 2/3 complex</fullName>
    </submittedName>
</protein>
<dbReference type="VEuPathDB" id="MicrosporidiaDB:DI09_230p20"/>
<dbReference type="InterPro" id="IPR008384">
    <property type="entry name" value="ARPC4"/>
</dbReference>
<comment type="caution">
    <text evidence="6">The sequence shown here is derived from an EMBL/GenBank/DDBJ whole genome shotgun (WGS) entry which is preliminary data.</text>
</comment>
<evidence type="ECO:0000256" key="1">
    <source>
        <dbReference type="ARBA" id="ARBA00004245"/>
    </source>
</evidence>
<dbReference type="Pfam" id="PF05856">
    <property type="entry name" value="ARPC4"/>
    <property type="match status" value="1"/>
</dbReference>
<dbReference type="GO" id="GO:0051015">
    <property type="term" value="F:actin filament binding"/>
    <property type="evidence" value="ECO:0007669"/>
    <property type="project" value="TreeGrafter"/>
</dbReference>
<keyword evidence="5" id="KW-0206">Cytoskeleton</keyword>
<evidence type="ECO:0000313" key="7">
    <source>
        <dbReference type="Proteomes" id="UP000029725"/>
    </source>
</evidence>
<dbReference type="PANTHER" id="PTHR22629">
    <property type="entry name" value="ARP2/3 COMPLEX 20 KD SUBUNIT"/>
    <property type="match status" value="1"/>
</dbReference>
<dbReference type="EMBL" id="JMKJ01000145">
    <property type="protein sequence ID" value="KGG51972.1"/>
    <property type="molecule type" value="Genomic_DNA"/>
</dbReference>
<dbReference type="GO" id="GO:0034314">
    <property type="term" value="P:Arp2/3 complex-mediated actin nucleation"/>
    <property type="evidence" value="ECO:0007669"/>
    <property type="project" value="InterPro"/>
</dbReference>
<comment type="subcellular location">
    <subcellularLocation>
        <location evidence="1">Cytoplasm</location>
        <location evidence="1">Cytoskeleton</location>
    </subcellularLocation>
</comment>
<accession>A0A098VSL2</accession>
<name>A0A098VSL2_9MICR</name>
<dbReference type="PANTHER" id="PTHR22629:SF0">
    <property type="entry name" value="ACTIN-RELATED PROTEIN 2_3 COMPLEX SUBUNIT 4"/>
    <property type="match status" value="1"/>
</dbReference>
<organism evidence="6 7">
    <name type="scientific">Mitosporidium daphniae</name>
    <dbReference type="NCBI Taxonomy" id="1485682"/>
    <lineage>
        <taxon>Eukaryota</taxon>
        <taxon>Fungi</taxon>
        <taxon>Fungi incertae sedis</taxon>
        <taxon>Microsporidia</taxon>
        <taxon>Mitosporidium</taxon>
    </lineage>
</organism>
<evidence type="ECO:0000313" key="6">
    <source>
        <dbReference type="EMBL" id="KGG51972.1"/>
    </source>
</evidence>
<reference evidence="6 7" key="1">
    <citation type="submission" date="2014-04" db="EMBL/GenBank/DDBJ databases">
        <title>A new species of microsporidia sheds light on the evolution of extreme parasitism.</title>
        <authorList>
            <person name="Haag K.L."/>
            <person name="James T.Y."/>
            <person name="Larsson R."/>
            <person name="Schaer T.M."/>
            <person name="Refardt D."/>
            <person name="Pombert J.-F."/>
            <person name="Ebert D."/>
        </authorList>
    </citation>
    <scope>NUCLEOTIDE SEQUENCE [LARGE SCALE GENOMIC DNA]</scope>
    <source>
        <strain evidence="6 7">UGP3</strain>
        <tissue evidence="6">Spores</tissue>
    </source>
</reference>
<dbReference type="HOGENOM" id="CLU_084855_1_0_1"/>
<dbReference type="OrthoDB" id="336240at2759"/>
<proteinExistence type="inferred from homology"/>
<gene>
    <name evidence="6" type="ORF">DI09_230p20</name>
</gene>
<dbReference type="GO" id="GO:0030041">
    <property type="term" value="P:actin filament polymerization"/>
    <property type="evidence" value="ECO:0007669"/>
    <property type="project" value="InterPro"/>
</dbReference>
<dbReference type="SUPFAM" id="SSF69645">
    <property type="entry name" value="Arp2/3 complex subunits"/>
    <property type="match status" value="1"/>
</dbReference>
<evidence type="ECO:0000256" key="4">
    <source>
        <dbReference type="ARBA" id="ARBA00023203"/>
    </source>
</evidence>
<sequence length="207" mass="24099">MSSISSTNYLSQLRAALGHSLALRSFSSASVERHNKPEIEIPSSPFTILEPIKIYRSDSEYVLIERSINSARISFKLKQADEIERFLVLNFSRFLMHRAETLLVIRRVAVKGYDISFLVTNTHVEEMLRSKLVDFFCYFLESVDKEISAMKISVNSHARYAAEEFLKQWPYRAGNLVFYRMELRLAVFYHGLDWLPRFLPSSFPLET</sequence>
<keyword evidence="3" id="KW-0963">Cytoplasm</keyword>
<comment type="similarity">
    <text evidence="2">Belongs to the ARPC4 family.</text>
</comment>
<evidence type="ECO:0000256" key="3">
    <source>
        <dbReference type="ARBA" id="ARBA00022490"/>
    </source>
</evidence>
<evidence type="ECO:0000256" key="5">
    <source>
        <dbReference type="ARBA" id="ARBA00023212"/>
    </source>
</evidence>
<dbReference type="InterPro" id="IPR034666">
    <property type="entry name" value="ARPC2/4"/>
</dbReference>
<dbReference type="RefSeq" id="XP_013238408.1">
    <property type="nucleotide sequence ID" value="XM_013382954.1"/>
</dbReference>